<dbReference type="AlphaFoldDB" id="G6Y6P5"/>
<feature type="signal peptide" evidence="2">
    <location>
        <begin position="1"/>
        <end position="20"/>
    </location>
</feature>
<evidence type="ECO:0000313" key="4">
    <source>
        <dbReference type="Proteomes" id="UP000002949"/>
    </source>
</evidence>
<evidence type="ECO:0000313" key="3">
    <source>
        <dbReference type="EMBL" id="EHH12735.1"/>
    </source>
</evidence>
<evidence type="ECO:0000256" key="1">
    <source>
        <dbReference type="SAM" id="MobiDB-lite"/>
    </source>
</evidence>
<organism evidence="3 4">
    <name type="scientific">Mesorhizobium amorphae CCNWGS0123</name>
    <dbReference type="NCBI Taxonomy" id="1082933"/>
    <lineage>
        <taxon>Bacteria</taxon>
        <taxon>Pseudomonadati</taxon>
        <taxon>Pseudomonadota</taxon>
        <taxon>Alphaproteobacteria</taxon>
        <taxon>Hyphomicrobiales</taxon>
        <taxon>Phyllobacteriaceae</taxon>
        <taxon>Mesorhizobium</taxon>
    </lineage>
</organism>
<keyword evidence="2" id="KW-0732">Signal</keyword>
<protein>
    <submittedName>
        <fullName evidence="3">Uncharacterized protein</fullName>
    </submittedName>
</protein>
<evidence type="ECO:0000256" key="2">
    <source>
        <dbReference type="SAM" id="SignalP"/>
    </source>
</evidence>
<gene>
    <name evidence="3" type="ORF">MEA186_08049</name>
</gene>
<name>G6Y6P5_9HYPH</name>
<reference evidence="3 4" key="1">
    <citation type="journal article" date="2012" name="J. Bacteriol.">
        <title>Draft Genome Sequence of Plant Growth-Promoting Rhizobium Mesorhizobium amorphae, Isolated from Zinc-Lead Mine Tailings.</title>
        <authorList>
            <person name="Hao X."/>
            <person name="Lin Y."/>
            <person name="Johnstone L."/>
            <person name="Baltrus D.A."/>
            <person name="Miller S.J."/>
            <person name="Wei G."/>
            <person name="Rensing C."/>
        </authorList>
    </citation>
    <scope>NUCLEOTIDE SEQUENCE [LARGE SCALE GENOMIC DNA]</scope>
    <source>
        <strain evidence="3 4">CCNWGS0123</strain>
    </source>
</reference>
<dbReference type="KEGG" id="mamo:A6B35_08230"/>
<feature type="region of interest" description="Disordered" evidence="1">
    <location>
        <begin position="85"/>
        <end position="120"/>
    </location>
</feature>
<accession>G6Y6P5</accession>
<dbReference type="Proteomes" id="UP000002949">
    <property type="component" value="Unassembled WGS sequence"/>
</dbReference>
<dbReference type="STRING" id="1082933.A6B35_08230"/>
<feature type="compositionally biased region" description="Low complexity" evidence="1">
    <location>
        <begin position="100"/>
        <end position="120"/>
    </location>
</feature>
<keyword evidence="4" id="KW-1185">Reference proteome</keyword>
<proteinExistence type="predicted"/>
<dbReference type="EMBL" id="AGSN01000071">
    <property type="protein sequence ID" value="EHH12735.1"/>
    <property type="molecule type" value="Genomic_DNA"/>
</dbReference>
<sequence length="232" mass="22385">MRKYLAAAFSIAIAIEPAMALEAGVGTRAGNVGVGASVGVGQKGASVGVGADIGSVGGADAGASLGTGNGPVGASVGASGQLGGASVGTSGQVSGEDASSDSSAASTPPGDTPGAPAATAAAAVGAPKSIALPRILWPRSSRSSAVTTIEAIPGTPGAMVRACREAIELAAIPFGVVNVRAMSAGSLRRLSRGAVSAPIAVRIHYARQGGAEIRQARIRCHLDAAGRVIRLT</sequence>
<feature type="chain" id="PRO_5003489852" evidence="2">
    <location>
        <begin position="21"/>
        <end position="232"/>
    </location>
</feature>